<accession>A0A2H9YS98</accession>
<gene>
    <name evidence="1" type="ORF">CWI32_08045</name>
</gene>
<dbReference type="RefSeq" id="WP_100535049.1">
    <property type="nucleotide sequence ID" value="NZ_CBDBYO010000017.1"/>
</dbReference>
<dbReference type="Gene3D" id="1.10.260.40">
    <property type="entry name" value="lambda repressor-like DNA-binding domains"/>
    <property type="match status" value="1"/>
</dbReference>
<dbReference type="AlphaFoldDB" id="A0A2H9YS98"/>
<organism evidence="1 2">
    <name type="scientific">Acinetobacter pseudolwoffii</name>
    <dbReference type="NCBI Taxonomy" id="2053287"/>
    <lineage>
        <taxon>Bacteria</taxon>
        <taxon>Pseudomonadati</taxon>
        <taxon>Pseudomonadota</taxon>
        <taxon>Gammaproteobacteria</taxon>
        <taxon>Moraxellales</taxon>
        <taxon>Moraxellaceae</taxon>
        <taxon>Acinetobacter</taxon>
    </lineage>
</organism>
<dbReference type="GeneID" id="97176696"/>
<comment type="caution">
    <text evidence="1">The sequence shown here is derived from an EMBL/GenBank/DDBJ whole genome shotgun (WGS) entry which is preliminary data.</text>
</comment>
<evidence type="ECO:0000313" key="1">
    <source>
        <dbReference type="EMBL" id="PJO75474.1"/>
    </source>
</evidence>
<name>A0A2H9YS98_9GAMM</name>
<reference evidence="1 2" key="1">
    <citation type="submission" date="2017-11" db="EMBL/GenBank/DDBJ databases">
        <title>Revising the taxonomy of the Acinetobacter lwoffii group: the description of Acinetobacter pseudolwoffii sp. nov. and emended description of Acinetobacter lwoffii.</title>
        <authorList>
            <person name="Nemec A."/>
            <person name="Radolfova-Krizova L."/>
        </authorList>
    </citation>
    <scope>NUCLEOTIDE SEQUENCE [LARGE SCALE GENOMIC DNA]</scope>
    <source>
        <strain evidence="1 2">ANC 5044</strain>
    </source>
</reference>
<protein>
    <recommendedName>
        <fullName evidence="3">Cro/Cl family transcriptional regulator</fullName>
    </recommendedName>
</protein>
<evidence type="ECO:0008006" key="3">
    <source>
        <dbReference type="Google" id="ProtNLM"/>
    </source>
</evidence>
<proteinExistence type="predicted"/>
<dbReference type="Proteomes" id="UP000243446">
    <property type="component" value="Unassembled WGS sequence"/>
</dbReference>
<dbReference type="GO" id="GO:0003677">
    <property type="term" value="F:DNA binding"/>
    <property type="evidence" value="ECO:0007669"/>
    <property type="project" value="InterPro"/>
</dbReference>
<sequence>MKVSDLKKFYGVSSNIELSKKIKRTRVTIWKWQKQGIPVRTQAVFEVESQGRLKAELSRAS</sequence>
<dbReference type="InterPro" id="IPR010982">
    <property type="entry name" value="Lambda_DNA-bd_dom_sf"/>
</dbReference>
<evidence type="ECO:0000313" key="2">
    <source>
        <dbReference type="Proteomes" id="UP000243446"/>
    </source>
</evidence>
<dbReference type="EMBL" id="PHRG01000003">
    <property type="protein sequence ID" value="PJO75474.1"/>
    <property type="molecule type" value="Genomic_DNA"/>
</dbReference>